<reference evidence="3" key="1">
    <citation type="journal article" date="2013" name="Nat. Genet.">
        <title>The draft genomes of soft-shell turtle and green sea turtle yield insights into the development and evolution of the turtle-specific body plan.</title>
        <authorList>
            <person name="Wang Z."/>
            <person name="Pascual-Anaya J."/>
            <person name="Zadissa A."/>
            <person name="Li W."/>
            <person name="Niimura Y."/>
            <person name="Huang Z."/>
            <person name="Li C."/>
            <person name="White S."/>
            <person name="Xiong Z."/>
            <person name="Fang D."/>
            <person name="Wang B."/>
            <person name="Ming Y."/>
            <person name="Chen Y."/>
            <person name="Zheng Y."/>
            <person name="Kuraku S."/>
            <person name="Pignatelli M."/>
            <person name="Herrero J."/>
            <person name="Beal K."/>
            <person name="Nozawa M."/>
            <person name="Li Q."/>
            <person name="Wang J."/>
            <person name="Zhang H."/>
            <person name="Yu L."/>
            <person name="Shigenobu S."/>
            <person name="Wang J."/>
            <person name="Liu J."/>
            <person name="Flicek P."/>
            <person name="Searle S."/>
            <person name="Wang J."/>
            <person name="Kuratani S."/>
            <person name="Yin Y."/>
            <person name="Aken B."/>
            <person name="Zhang G."/>
            <person name="Irie N."/>
        </authorList>
    </citation>
    <scope>NUCLEOTIDE SEQUENCE [LARGE SCALE GENOMIC DNA]</scope>
</reference>
<feature type="region of interest" description="Disordered" evidence="1">
    <location>
        <begin position="215"/>
        <end position="235"/>
    </location>
</feature>
<dbReference type="GO" id="GO:0016787">
    <property type="term" value="F:hydrolase activity"/>
    <property type="evidence" value="ECO:0007669"/>
    <property type="project" value="UniProtKB-KW"/>
</dbReference>
<feature type="compositionally biased region" description="Polar residues" evidence="1">
    <location>
        <begin position="301"/>
        <end position="311"/>
    </location>
</feature>
<feature type="compositionally biased region" description="Basic and acidic residues" evidence="1">
    <location>
        <begin position="328"/>
        <end position="338"/>
    </location>
</feature>
<feature type="compositionally biased region" description="Low complexity" evidence="1">
    <location>
        <begin position="112"/>
        <end position="125"/>
    </location>
</feature>
<evidence type="ECO:0000313" key="3">
    <source>
        <dbReference type="Proteomes" id="UP000031443"/>
    </source>
</evidence>
<proteinExistence type="predicted"/>
<feature type="region of interest" description="Disordered" evidence="1">
    <location>
        <begin position="146"/>
        <end position="172"/>
    </location>
</feature>
<feature type="region of interest" description="Disordered" evidence="1">
    <location>
        <begin position="294"/>
        <end position="361"/>
    </location>
</feature>
<organism evidence="2 3">
    <name type="scientific">Chelonia mydas</name>
    <name type="common">Green sea-turtle</name>
    <name type="synonym">Chelonia agassizi</name>
    <dbReference type="NCBI Taxonomy" id="8469"/>
    <lineage>
        <taxon>Eukaryota</taxon>
        <taxon>Metazoa</taxon>
        <taxon>Chordata</taxon>
        <taxon>Craniata</taxon>
        <taxon>Vertebrata</taxon>
        <taxon>Euteleostomi</taxon>
        <taxon>Archelosauria</taxon>
        <taxon>Testudinata</taxon>
        <taxon>Testudines</taxon>
        <taxon>Cryptodira</taxon>
        <taxon>Durocryptodira</taxon>
        <taxon>Americhelydia</taxon>
        <taxon>Chelonioidea</taxon>
        <taxon>Cheloniidae</taxon>
        <taxon>Chelonia</taxon>
    </lineage>
</organism>
<keyword evidence="3" id="KW-1185">Reference proteome</keyword>
<name>M7AW97_CHEMY</name>
<feature type="compositionally biased region" description="Low complexity" evidence="1">
    <location>
        <begin position="215"/>
        <end position="228"/>
    </location>
</feature>
<keyword evidence="2" id="KW-0378">Hydrolase</keyword>
<dbReference type="EMBL" id="KB559457">
    <property type="protein sequence ID" value="EMP29014.1"/>
    <property type="molecule type" value="Genomic_DNA"/>
</dbReference>
<gene>
    <name evidence="2" type="ORF">UY3_13844</name>
</gene>
<sequence length="391" mass="42070">MSVLVPCRKRVRLEHVQGSGSLGIRAFAPGGGRCQHPTHQMTGSLPFCMPQFPHLRKGDNTRDVPDIPNLPQLWERFRSKHFNATSGAPGAPVSRMSQLSSPLKRYGDTSRYPASSYSKSPTSYGSYSSYGSSFVASYPDKDKVSFKPSPPSSYLPSSRLRTSSTSPTSSYDAGRLALCPESSIRLSPAYGRMLARPLGSGGLSGGACYAYTSPTSSPTSYMATPSTLSRKKSSSHSDLAREFAGLHTSEPYRLDSPTHTPLLARNRQELCALQSLYQAASRSDYVKEYLESCSRKGNRTPGCSRSPTQEVLTPMLRPNSRCPSQPWERSESRTDSPARDPSLGGSNPSPSAAARGGISSPDAASLCHGSNPFIIPPVAGLCCQFLGVREA</sequence>
<evidence type="ECO:0000256" key="1">
    <source>
        <dbReference type="SAM" id="MobiDB-lite"/>
    </source>
</evidence>
<dbReference type="STRING" id="8469.M7AW97"/>
<accession>M7AW97</accession>
<protein>
    <submittedName>
        <fullName evidence="2">Ubiquitin carboxyl-terminal hydrolase 2</fullName>
    </submittedName>
</protein>
<dbReference type="Proteomes" id="UP000031443">
    <property type="component" value="Unassembled WGS sequence"/>
</dbReference>
<feature type="region of interest" description="Disordered" evidence="1">
    <location>
        <begin position="85"/>
        <end position="125"/>
    </location>
</feature>
<feature type="compositionally biased region" description="Low complexity" evidence="1">
    <location>
        <begin position="154"/>
        <end position="171"/>
    </location>
</feature>
<dbReference type="AlphaFoldDB" id="M7AW97"/>
<evidence type="ECO:0000313" key="2">
    <source>
        <dbReference type="EMBL" id="EMP29014.1"/>
    </source>
</evidence>